<gene>
    <name evidence="4" type="ORF">IDM48_01475</name>
</gene>
<dbReference type="SUPFAM" id="SSF53807">
    <property type="entry name" value="Helical backbone' metal receptor"/>
    <property type="match status" value="1"/>
</dbReference>
<evidence type="ECO:0000256" key="1">
    <source>
        <dbReference type="ARBA" id="ARBA00008814"/>
    </source>
</evidence>
<dbReference type="AlphaFoldDB" id="A0A7H2BKF4"/>
<dbReference type="InterPro" id="IPR050902">
    <property type="entry name" value="ABC_Transporter_SBP"/>
</dbReference>
<dbReference type="PANTHER" id="PTHR30535">
    <property type="entry name" value="VITAMIN B12-BINDING PROTEIN"/>
    <property type="match status" value="1"/>
</dbReference>
<keyword evidence="5" id="KW-1185">Reference proteome</keyword>
<feature type="domain" description="Fe/B12 periplasmic-binding" evidence="3">
    <location>
        <begin position="58"/>
        <end position="361"/>
    </location>
</feature>
<evidence type="ECO:0000259" key="3">
    <source>
        <dbReference type="PROSITE" id="PS50983"/>
    </source>
</evidence>
<protein>
    <submittedName>
        <fullName evidence="4">ABC transporter substrate-binding protein</fullName>
    </submittedName>
</protein>
<dbReference type="Gene3D" id="3.40.50.1980">
    <property type="entry name" value="Nitrogenase molybdenum iron protein domain"/>
    <property type="match status" value="2"/>
</dbReference>
<dbReference type="PROSITE" id="PS50983">
    <property type="entry name" value="FE_B12_PBP"/>
    <property type="match status" value="1"/>
</dbReference>
<dbReference type="KEGG" id="rama:IDM48_01475"/>
<name>A0A7H2BKF4_9MICC</name>
<evidence type="ECO:0000256" key="2">
    <source>
        <dbReference type="SAM" id="SignalP"/>
    </source>
</evidence>
<comment type="similarity">
    <text evidence="1">Belongs to the bacterial solute-binding protein 8 family.</text>
</comment>
<dbReference type="Proteomes" id="UP000516421">
    <property type="component" value="Chromosome"/>
</dbReference>
<dbReference type="InterPro" id="IPR002491">
    <property type="entry name" value="ABC_transptr_periplasmic_BD"/>
</dbReference>
<organism evidence="4 5">
    <name type="scientific">Rothia amarae</name>
    <dbReference type="NCBI Taxonomy" id="169480"/>
    <lineage>
        <taxon>Bacteria</taxon>
        <taxon>Bacillati</taxon>
        <taxon>Actinomycetota</taxon>
        <taxon>Actinomycetes</taxon>
        <taxon>Micrococcales</taxon>
        <taxon>Micrococcaceae</taxon>
        <taxon>Rothia</taxon>
    </lineage>
</organism>
<evidence type="ECO:0000313" key="5">
    <source>
        <dbReference type="Proteomes" id="UP000516421"/>
    </source>
</evidence>
<dbReference type="PANTHER" id="PTHR30535:SF34">
    <property type="entry name" value="MOLYBDATE-BINDING PROTEIN MOLA"/>
    <property type="match status" value="1"/>
</dbReference>
<feature type="chain" id="PRO_5039633580" evidence="2">
    <location>
        <begin position="25"/>
        <end position="392"/>
    </location>
</feature>
<feature type="signal peptide" evidence="2">
    <location>
        <begin position="1"/>
        <end position="24"/>
    </location>
</feature>
<accession>A0A7H2BKF4</accession>
<dbReference type="PROSITE" id="PS51257">
    <property type="entry name" value="PROKAR_LIPOPROTEIN"/>
    <property type="match status" value="1"/>
</dbReference>
<dbReference type="RefSeq" id="WP_190617747.1">
    <property type="nucleotide sequence ID" value="NZ_CP061538.1"/>
</dbReference>
<proteinExistence type="inferred from homology"/>
<dbReference type="Pfam" id="PF01497">
    <property type="entry name" value="Peripla_BP_2"/>
    <property type="match status" value="1"/>
</dbReference>
<dbReference type="EMBL" id="CP061538">
    <property type="protein sequence ID" value="QNV40150.1"/>
    <property type="molecule type" value="Genomic_DNA"/>
</dbReference>
<evidence type="ECO:0000313" key="4">
    <source>
        <dbReference type="EMBL" id="QNV40150.1"/>
    </source>
</evidence>
<reference evidence="4 5" key="1">
    <citation type="submission" date="2020-09" db="EMBL/GenBank/DDBJ databases">
        <title>Investigation of environmental microbe.</title>
        <authorList>
            <person name="Ou Y."/>
            <person name="Kang Q."/>
        </authorList>
    </citation>
    <scope>NUCLEOTIDE SEQUENCE [LARGE SCALE GENOMIC DNA]</scope>
    <source>
        <strain evidence="4 5">KJZ-9</strain>
    </source>
</reference>
<keyword evidence="2" id="KW-0732">Signal</keyword>
<sequence length="392" mass="43337">MRLLKRIGSTLAVATLLGSLTACGTTSTEESSTQDSSETFTVTDVIGHTVEFNKAPERIVLGEGRALFATSILNHEEPFKNVVAMGSDLKTSAPSFYQKLEETHPELNDVPTIGAIAKGDVTVENLISYSPDIVIITKDHYDAAQGTGMIDKMDTAGIKYLVTDFRQHPLENTTASVDIFGKVFDREEQAQKFNEHWKQVVEGVKEKVASADSKPRTFLWRAAGQTDCCMSFNKSNFAEFINVAGGENIGDNLLDGEEGSLTPEKVIEQQPEVIIATGGSWAPKKDKPQPVPHVSLGYATDYSHAESTLAGLLKTPGFDQLKAPQNGEFYGIWHQYYDSPLNYLAIQQIAQWLHPELFTDLDMDQEIKQAHQDFQPFEASGTFFVQHKVDQK</sequence>